<name>A0A284R9E6_ARMOS</name>
<evidence type="ECO:0000256" key="7">
    <source>
        <dbReference type="ARBA" id="ARBA00023242"/>
    </source>
</evidence>
<dbReference type="GO" id="GO:0006878">
    <property type="term" value="P:intracellular copper ion homeostasis"/>
    <property type="evidence" value="ECO:0007669"/>
    <property type="project" value="TreeGrafter"/>
</dbReference>
<keyword evidence="5" id="KW-0805">Transcription regulation</keyword>
<evidence type="ECO:0000256" key="6">
    <source>
        <dbReference type="ARBA" id="ARBA00023163"/>
    </source>
</evidence>
<keyword evidence="3" id="KW-0862">Zinc</keyword>
<dbReference type="PANTHER" id="PTHR28088">
    <property type="entry name" value="TRANSCRIPTIONAL ACTIVATOR HAA1-RELATED"/>
    <property type="match status" value="1"/>
</dbReference>
<dbReference type="GO" id="GO:0045944">
    <property type="term" value="P:positive regulation of transcription by RNA polymerase II"/>
    <property type="evidence" value="ECO:0007669"/>
    <property type="project" value="TreeGrafter"/>
</dbReference>
<dbReference type="PROSITE" id="PS50073">
    <property type="entry name" value="COPPER_FIST_2"/>
    <property type="match status" value="1"/>
</dbReference>
<dbReference type="EMBL" id="FUEG01000006">
    <property type="protein sequence ID" value="SJL05322.1"/>
    <property type="molecule type" value="Genomic_DNA"/>
</dbReference>
<evidence type="ECO:0000256" key="8">
    <source>
        <dbReference type="SAM" id="MobiDB-lite"/>
    </source>
</evidence>
<evidence type="ECO:0000256" key="4">
    <source>
        <dbReference type="ARBA" id="ARBA00023008"/>
    </source>
</evidence>
<dbReference type="GO" id="GO:0006879">
    <property type="term" value="P:intracellular iron ion homeostasis"/>
    <property type="evidence" value="ECO:0007669"/>
    <property type="project" value="TreeGrafter"/>
</dbReference>
<keyword evidence="6" id="KW-0804">Transcription</keyword>
<dbReference type="GO" id="GO:0000981">
    <property type="term" value="F:DNA-binding transcription factor activity, RNA polymerase II-specific"/>
    <property type="evidence" value="ECO:0007669"/>
    <property type="project" value="TreeGrafter"/>
</dbReference>
<dbReference type="Pfam" id="PF00649">
    <property type="entry name" value="Copper-fist"/>
    <property type="match status" value="1"/>
</dbReference>
<dbReference type="SUPFAM" id="SSF57879">
    <property type="entry name" value="Zinc domain conserved in yeast copper-regulated transcription factors"/>
    <property type="match status" value="1"/>
</dbReference>
<organism evidence="10 11">
    <name type="scientific">Armillaria ostoyae</name>
    <name type="common">Armillaria root rot fungus</name>
    <dbReference type="NCBI Taxonomy" id="47428"/>
    <lineage>
        <taxon>Eukaryota</taxon>
        <taxon>Fungi</taxon>
        <taxon>Dikarya</taxon>
        <taxon>Basidiomycota</taxon>
        <taxon>Agaricomycotina</taxon>
        <taxon>Agaricomycetes</taxon>
        <taxon>Agaricomycetidae</taxon>
        <taxon>Agaricales</taxon>
        <taxon>Marasmiineae</taxon>
        <taxon>Physalacriaceae</taxon>
        <taxon>Armillaria</taxon>
    </lineage>
</organism>
<dbReference type="InterPro" id="IPR001083">
    <property type="entry name" value="Cu_fist_DNA-bd_dom"/>
</dbReference>
<dbReference type="Proteomes" id="UP000219338">
    <property type="component" value="Unassembled WGS sequence"/>
</dbReference>
<evidence type="ECO:0000256" key="5">
    <source>
        <dbReference type="ARBA" id="ARBA00023015"/>
    </source>
</evidence>
<keyword evidence="7" id="KW-0539">Nucleus</keyword>
<gene>
    <name evidence="10" type="ORF">ARMOST_08688</name>
</gene>
<dbReference type="OrthoDB" id="5600085at2759"/>
<keyword evidence="11" id="KW-1185">Reference proteome</keyword>
<dbReference type="OMA" id="QKFACES"/>
<dbReference type="AlphaFoldDB" id="A0A284R9E6"/>
<dbReference type="STRING" id="47428.A0A284R9E6"/>
<accession>A0A284R9E6</accession>
<dbReference type="SMART" id="SM01090">
    <property type="entry name" value="Copper-fist"/>
    <property type="match status" value="1"/>
</dbReference>
<comment type="subcellular location">
    <subcellularLocation>
        <location evidence="1">Nucleus</location>
    </subcellularLocation>
</comment>
<dbReference type="GO" id="GO:0005634">
    <property type="term" value="C:nucleus"/>
    <property type="evidence" value="ECO:0007669"/>
    <property type="project" value="UniProtKB-SubCell"/>
</dbReference>
<proteinExistence type="predicted"/>
<dbReference type="PRINTS" id="PR00617">
    <property type="entry name" value="COPPERFIST"/>
</dbReference>
<feature type="region of interest" description="Disordered" evidence="8">
    <location>
        <begin position="201"/>
        <end position="241"/>
    </location>
</feature>
<sequence>MVPAGLRLTKPLIALHHHRSIGPPFPTILARESSSTAQAMVFVNNKKFACESCIKGHRSSSCHHTDRPLFEIKKKGRPVSQCESCRQLRQSRRVHSKCNCNNKDEAGPSQPVAGYAKSRRFIPIVPALPNGLKDVLQASQSTTSKPPDARQLVDSLLNPCTCKSVWKCKCRNSDSSQVNDDEHAGLTALARAAELFSQEPIAASSSSSLPSPPPPARKVSAKPRVITRPNSPQHKRPKHVHVDPPRLELPPIHIPEFQGVDVPTFATMPPLSEITSFVGSGCTCGVACNCPGCTEHRGSEHVNKEHGLCGEEACGHCVDNRSGIALPGLDAGPSYLHQFFARAAALPAPPTTRKGVQIDPMDLTVYPSASLENGGPFGFIKLPKLECCGGQCGCPNGRCGCGKACDGCCTEHGGESAETETTVVESPPEPAAPVTEEIPVPAAKSCCCGGK</sequence>
<dbReference type="InterPro" id="IPR051763">
    <property type="entry name" value="Copper_Homeo_Regul"/>
</dbReference>
<evidence type="ECO:0000256" key="2">
    <source>
        <dbReference type="ARBA" id="ARBA00022723"/>
    </source>
</evidence>
<evidence type="ECO:0000313" key="11">
    <source>
        <dbReference type="Proteomes" id="UP000219338"/>
    </source>
</evidence>
<dbReference type="PANTHER" id="PTHR28088:SF5">
    <property type="entry name" value="TRANSCRIPTIONAL ACTIVATOR HAA1-RELATED"/>
    <property type="match status" value="1"/>
</dbReference>
<protein>
    <recommendedName>
        <fullName evidence="9">Copper-fist domain-containing protein</fullName>
    </recommendedName>
</protein>
<reference evidence="11" key="1">
    <citation type="journal article" date="2017" name="Nat. Ecol. Evol.">
        <title>Genome expansion and lineage-specific genetic innovations in the forest pathogenic fungi Armillaria.</title>
        <authorList>
            <person name="Sipos G."/>
            <person name="Prasanna A.N."/>
            <person name="Walter M.C."/>
            <person name="O'Connor E."/>
            <person name="Balint B."/>
            <person name="Krizsan K."/>
            <person name="Kiss B."/>
            <person name="Hess J."/>
            <person name="Varga T."/>
            <person name="Slot J."/>
            <person name="Riley R."/>
            <person name="Boka B."/>
            <person name="Rigling D."/>
            <person name="Barry K."/>
            <person name="Lee J."/>
            <person name="Mihaltcheva S."/>
            <person name="LaButti K."/>
            <person name="Lipzen A."/>
            <person name="Waldron R."/>
            <person name="Moloney N.M."/>
            <person name="Sperisen C."/>
            <person name="Kredics L."/>
            <person name="Vagvoelgyi C."/>
            <person name="Patrignani A."/>
            <person name="Fitzpatrick D."/>
            <person name="Nagy I."/>
            <person name="Doyle S."/>
            <person name="Anderson J.B."/>
            <person name="Grigoriev I.V."/>
            <person name="Gueldener U."/>
            <person name="Muensterkoetter M."/>
            <person name="Nagy L.G."/>
        </authorList>
    </citation>
    <scope>NUCLEOTIDE SEQUENCE [LARGE SCALE GENOMIC DNA]</scope>
    <source>
        <strain evidence="11">C18/9</strain>
    </source>
</reference>
<dbReference type="GO" id="GO:0000978">
    <property type="term" value="F:RNA polymerase II cis-regulatory region sequence-specific DNA binding"/>
    <property type="evidence" value="ECO:0007669"/>
    <property type="project" value="TreeGrafter"/>
</dbReference>
<evidence type="ECO:0000256" key="1">
    <source>
        <dbReference type="ARBA" id="ARBA00004123"/>
    </source>
</evidence>
<evidence type="ECO:0000313" key="10">
    <source>
        <dbReference type="EMBL" id="SJL05322.1"/>
    </source>
</evidence>
<dbReference type="InterPro" id="IPR036395">
    <property type="entry name" value="Cu_fist_DNA-bd_dom_sf"/>
</dbReference>
<feature type="domain" description="Copper-fist" evidence="9">
    <location>
        <begin position="40"/>
        <end position="79"/>
    </location>
</feature>
<dbReference type="GO" id="GO:0005507">
    <property type="term" value="F:copper ion binding"/>
    <property type="evidence" value="ECO:0007669"/>
    <property type="project" value="InterPro"/>
</dbReference>
<evidence type="ECO:0000259" key="9">
    <source>
        <dbReference type="PROSITE" id="PS50073"/>
    </source>
</evidence>
<keyword evidence="4" id="KW-0186">Copper</keyword>
<evidence type="ECO:0000256" key="3">
    <source>
        <dbReference type="ARBA" id="ARBA00022833"/>
    </source>
</evidence>
<dbReference type="Gene3D" id="3.90.430.10">
    <property type="entry name" value="Copper fist DNA-binding domain"/>
    <property type="match status" value="1"/>
</dbReference>
<dbReference type="SMART" id="SM00412">
    <property type="entry name" value="Cu_FIST"/>
    <property type="match status" value="1"/>
</dbReference>
<keyword evidence="2" id="KW-0479">Metal-binding</keyword>
<dbReference type="FunFam" id="3.90.430.10:FF:000001">
    <property type="entry name" value="Copper fist DNA-binding protein"/>
    <property type="match status" value="1"/>
</dbReference>